<feature type="compositionally biased region" description="Low complexity" evidence="1">
    <location>
        <begin position="1"/>
        <end position="10"/>
    </location>
</feature>
<accession>A0A6G1BNT9</accession>
<dbReference type="Proteomes" id="UP000479710">
    <property type="component" value="Unassembled WGS sequence"/>
</dbReference>
<feature type="region of interest" description="Disordered" evidence="1">
    <location>
        <begin position="1"/>
        <end position="75"/>
    </location>
</feature>
<organism evidence="2 3">
    <name type="scientific">Oryza meyeriana var. granulata</name>
    <dbReference type="NCBI Taxonomy" id="110450"/>
    <lineage>
        <taxon>Eukaryota</taxon>
        <taxon>Viridiplantae</taxon>
        <taxon>Streptophyta</taxon>
        <taxon>Embryophyta</taxon>
        <taxon>Tracheophyta</taxon>
        <taxon>Spermatophyta</taxon>
        <taxon>Magnoliopsida</taxon>
        <taxon>Liliopsida</taxon>
        <taxon>Poales</taxon>
        <taxon>Poaceae</taxon>
        <taxon>BOP clade</taxon>
        <taxon>Oryzoideae</taxon>
        <taxon>Oryzeae</taxon>
        <taxon>Oryzinae</taxon>
        <taxon>Oryza</taxon>
        <taxon>Oryza meyeriana</taxon>
    </lineage>
</organism>
<sequence>MTVPGLAAGAGVAGGSGEPALVSTSKRPSPSSIARYSTTKSTPASMSTSSSFQLQDVGSSKTASLDTTARRVTRS</sequence>
<feature type="compositionally biased region" description="Polar residues" evidence="1">
    <location>
        <begin position="22"/>
        <end position="36"/>
    </location>
</feature>
<evidence type="ECO:0000256" key="1">
    <source>
        <dbReference type="SAM" id="MobiDB-lite"/>
    </source>
</evidence>
<keyword evidence="3" id="KW-1185">Reference proteome</keyword>
<feature type="compositionally biased region" description="Polar residues" evidence="1">
    <location>
        <begin position="52"/>
        <end position="67"/>
    </location>
</feature>
<feature type="compositionally biased region" description="Low complexity" evidence="1">
    <location>
        <begin position="37"/>
        <end position="51"/>
    </location>
</feature>
<dbReference type="AlphaFoldDB" id="A0A6G1BNT9"/>
<proteinExistence type="predicted"/>
<comment type="caution">
    <text evidence="2">The sequence shown here is derived from an EMBL/GenBank/DDBJ whole genome shotgun (WGS) entry which is preliminary data.</text>
</comment>
<protein>
    <submittedName>
        <fullName evidence="2">Uncharacterized protein</fullName>
    </submittedName>
</protein>
<evidence type="ECO:0000313" key="2">
    <source>
        <dbReference type="EMBL" id="KAF0889610.1"/>
    </source>
</evidence>
<evidence type="ECO:0000313" key="3">
    <source>
        <dbReference type="Proteomes" id="UP000479710"/>
    </source>
</evidence>
<reference evidence="2 3" key="1">
    <citation type="submission" date="2019-11" db="EMBL/GenBank/DDBJ databases">
        <title>Whole genome sequence of Oryza granulata.</title>
        <authorList>
            <person name="Li W."/>
        </authorList>
    </citation>
    <scope>NUCLEOTIDE SEQUENCE [LARGE SCALE GENOMIC DNA]</scope>
    <source>
        <strain evidence="3">cv. Menghai</strain>
        <tissue evidence="2">Leaf</tissue>
    </source>
</reference>
<name>A0A6G1BNT9_9ORYZ</name>
<gene>
    <name evidence="2" type="ORF">E2562_029284</name>
</gene>
<dbReference type="EMBL" id="SPHZ02000012">
    <property type="protein sequence ID" value="KAF0889610.1"/>
    <property type="molecule type" value="Genomic_DNA"/>
</dbReference>